<dbReference type="Proteomes" id="UP000247810">
    <property type="component" value="Unassembled WGS sequence"/>
</dbReference>
<dbReference type="EMBL" id="KZ825797">
    <property type="protein sequence ID" value="PYI00109.1"/>
    <property type="molecule type" value="Genomic_DNA"/>
</dbReference>
<reference evidence="1 2" key="1">
    <citation type="submission" date="2018-02" db="EMBL/GenBank/DDBJ databases">
        <title>The genomes of Aspergillus section Nigri reveals drivers in fungal speciation.</title>
        <authorList>
            <consortium name="DOE Joint Genome Institute"/>
            <person name="Vesth T.C."/>
            <person name="Nybo J."/>
            <person name="Theobald S."/>
            <person name="Brandl J."/>
            <person name="Frisvad J.C."/>
            <person name="Nielsen K.F."/>
            <person name="Lyhne E.K."/>
            <person name="Kogle M.E."/>
            <person name="Kuo A."/>
            <person name="Riley R."/>
            <person name="Clum A."/>
            <person name="Nolan M."/>
            <person name="Lipzen A."/>
            <person name="Salamov A."/>
            <person name="Henrissat B."/>
            <person name="Wiebenga A."/>
            <person name="De vries R.P."/>
            <person name="Grigoriev I.V."/>
            <person name="Mortensen U.H."/>
            <person name="Andersen M.R."/>
            <person name="Baker S.E."/>
        </authorList>
    </citation>
    <scope>NUCLEOTIDE SEQUENCE [LARGE SCALE GENOMIC DNA]</scope>
    <source>
        <strain evidence="1 2">CBS 707.79</strain>
    </source>
</reference>
<sequence length="475" mass="53103">MSFTYPEGECFFKRSALRSSTYDPDKPEHFYGHLLVEYIWNRPAFHGSSSYYTKDIHYHPRSPYRVVKGDWWSTPYGNWSNIFFLYGKRPHSDPDRYRQVEHNLCTRGNRFRDQEKGGALESWFMILPMPLLAKGEEWFLVDTMAINIRQLVNLLSLPRHLRGHNCFSAHIVRMVDRKLTPIKAGPAQFVSDAADISWTTVASANYGLSIQWRPPQPTTWLADFIKNSMTVAVGFLPVIGPIAAVCFPLAWTAIADPGSFDSTLKELIPVADLAMRIAEEIQKSAEEQVPYLPKEWESTVNRFKLISAAKKSAAEQEKKAQMAPARTPAPEMVKKFEAVRKFRYWNLMKPTTAAAPSTEKVIKPDAAGEPVQVSSVDKKGVVPQIAKENAPPPPVPVPLSLDELKTSASFQLAGQVLQQSSNPSAATGHTASDAGKILDEVRPGAWSQSPDEGAIAADNDEYWLEAYLYGEIFGG</sequence>
<organism evidence="1 2">
    <name type="scientific">Aspergillus ellipticus CBS 707.79</name>
    <dbReference type="NCBI Taxonomy" id="1448320"/>
    <lineage>
        <taxon>Eukaryota</taxon>
        <taxon>Fungi</taxon>
        <taxon>Dikarya</taxon>
        <taxon>Ascomycota</taxon>
        <taxon>Pezizomycotina</taxon>
        <taxon>Eurotiomycetes</taxon>
        <taxon>Eurotiomycetidae</taxon>
        <taxon>Eurotiales</taxon>
        <taxon>Aspergillaceae</taxon>
        <taxon>Aspergillus</taxon>
        <taxon>Aspergillus subgen. Circumdati</taxon>
    </lineage>
</organism>
<protein>
    <submittedName>
        <fullName evidence="1">Uncharacterized protein</fullName>
    </submittedName>
</protein>
<dbReference type="OrthoDB" id="4770905at2759"/>
<gene>
    <name evidence="1" type="ORF">BO71DRAFT_404826</name>
</gene>
<evidence type="ECO:0000313" key="1">
    <source>
        <dbReference type="EMBL" id="PYI00109.1"/>
    </source>
</evidence>
<accession>A0A319EH26</accession>
<keyword evidence="2" id="KW-1185">Reference proteome</keyword>
<evidence type="ECO:0000313" key="2">
    <source>
        <dbReference type="Proteomes" id="UP000247810"/>
    </source>
</evidence>
<dbReference type="VEuPathDB" id="FungiDB:BO71DRAFT_404826"/>
<proteinExistence type="predicted"/>
<dbReference type="STRING" id="1448320.A0A319EH26"/>
<dbReference type="AlphaFoldDB" id="A0A319EH26"/>
<name>A0A319EH26_9EURO</name>